<feature type="signal peptide" evidence="1">
    <location>
        <begin position="1"/>
        <end position="22"/>
    </location>
</feature>
<evidence type="ECO:0000259" key="2">
    <source>
        <dbReference type="Pfam" id="PF19573"/>
    </source>
</evidence>
<sequence>MKKVNFLFGLITALLILSGSIAVNEAKAQQYDFGGGLGVAAYSGEIVRRLDQGKLGLQGTLFGRRNFDNVWSLRAGLSFGRLTAADSVTRLDPAAIYRDAGFRGNVLEASAVMEYHFLDFTHPQAQFRFSPYGFFGVGVSYFSAEGQAYFGDPEAGSYSLTTPIIPFGAGVKYRLTDRWTLAAELGFRATFTDLLDKIDGTQPSIPRFQDPANPSRPFGNNTGNYSDNDWYYFLGVTISYSFSSVKCYAY</sequence>
<dbReference type="Gene3D" id="2.40.160.20">
    <property type="match status" value="1"/>
</dbReference>
<dbReference type="Pfam" id="PF19573">
    <property type="entry name" value="DUF6089"/>
    <property type="match status" value="1"/>
</dbReference>
<dbReference type="InterPro" id="IPR011250">
    <property type="entry name" value="OMP/PagP_B-barrel"/>
</dbReference>
<dbReference type="AlphaFoldDB" id="A0A2T0WQZ4"/>
<gene>
    <name evidence="3" type="ORF">CLW00_103232</name>
</gene>
<dbReference type="EMBL" id="PVTR01000003">
    <property type="protein sequence ID" value="PRY89110.1"/>
    <property type="molecule type" value="Genomic_DNA"/>
</dbReference>
<evidence type="ECO:0000256" key="1">
    <source>
        <dbReference type="SAM" id="SignalP"/>
    </source>
</evidence>
<accession>A0A2T0WQZ4</accession>
<feature type="chain" id="PRO_5015685220" evidence="1">
    <location>
        <begin position="23"/>
        <end position="250"/>
    </location>
</feature>
<keyword evidence="4" id="KW-1185">Reference proteome</keyword>
<dbReference type="RefSeq" id="WP_106132889.1">
    <property type="nucleotide sequence ID" value="NZ_PVTR01000003.1"/>
</dbReference>
<feature type="domain" description="DUF6089" evidence="2">
    <location>
        <begin position="21"/>
        <end position="249"/>
    </location>
</feature>
<evidence type="ECO:0000313" key="3">
    <source>
        <dbReference type="EMBL" id="PRY89110.1"/>
    </source>
</evidence>
<comment type="caution">
    <text evidence="3">The sequence shown here is derived from an EMBL/GenBank/DDBJ whole genome shotgun (WGS) entry which is preliminary data.</text>
</comment>
<name>A0A2T0WQZ4_9BACT</name>
<reference evidence="3 4" key="1">
    <citation type="submission" date="2018-03" db="EMBL/GenBank/DDBJ databases">
        <title>Genomic Encyclopedia of Archaeal and Bacterial Type Strains, Phase II (KMG-II): from individual species to whole genera.</title>
        <authorList>
            <person name="Goeker M."/>
        </authorList>
    </citation>
    <scope>NUCLEOTIDE SEQUENCE [LARGE SCALE GENOMIC DNA]</scope>
    <source>
        <strain evidence="3 4">DSM 27929</strain>
    </source>
</reference>
<proteinExistence type="predicted"/>
<dbReference type="OrthoDB" id="654178at2"/>
<keyword evidence="1" id="KW-0732">Signal</keyword>
<protein>
    <submittedName>
        <fullName evidence="3">Outer membrane protein with beta-barrel domain</fullName>
    </submittedName>
</protein>
<dbReference type="InterPro" id="IPR045743">
    <property type="entry name" value="DUF6089"/>
</dbReference>
<organism evidence="3 4">
    <name type="scientific">Mongoliibacter ruber</name>
    <dbReference type="NCBI Taxonomy" id="1750599"/>
    <lineage>
        <taxon>Bacteria</taxon>
        <taxon>Pseudomonadati</taxon>
        <taxon>Bacteroidota</taxon>
        <taxon>Cytophagia</taxon>
        <taxon>Cytophagales</taxon>
        <taxon>Cyclobacteriaceae</taxon>
        <taxon>Mongoliibacter</taxon>
    </lineage>
</organism>
<dbReference type="SUPFAM" id="SSF56925">
    <property type="entry name" value="OMPA-like"/>
    <property type="match status" value="1"/>
</dbReference>
<evidence type="ECO:0000313" key="4">
    <source>
        <dbReference type="Proteomes" id="UP000238157"/>
    </source>
</evidence>
<dbReference type="Proteomes" id="UP000238157">
    <property type="component" value="Unassembled WGS sequence"/>
</dbReference>